<evidence type="ECO:0000313" key="2">
    <source>
        <dbReference type="EMBL" id="KAF2495503.1"/>
    </source>
</evidence>
<feature type="region of interest" description="Disordered" evidence="1">
    <location>
        <begin position="308"/>
        <end position="339"/>
    </location>
</feature>
<gene>
    <name evidence="2" type="ORF">BU16DRAFT_391220</name>
</gene>
<evidence type="ECO:0000313" key="3">
    <source>
        <dbReference type="Proteomes" id="UP000799750"/>
    </source>
</evidence>
<name>A0A6A6QUV2_9PEZI</name>
<dbReference type="OrthoDB" id="10664774at2759"/>
<keyword evidence="3" id="KW-1185">Reference proteome</keyword>
<proteinExistence type="predicted"/>
<feature type="compositionally biased region" description="Basic residues" evidence="1">
    <location>
        <begin position="308"/>
        <end position="317"/>
    </location>
</feature>
<sequence>MQPFNAVEMGLNKIRIMLNGAPLPKFDFFHSIFKSLHIGFREVRKGQKLLASVSSERSDGFLRKMKAERVVATEIFRDTIHGWSELSRMIEMGSFFEKTSQRNVWQLLRSSTSLRLNAYRRDLENAKYQMEKIILRRARARDPRTWIYDALQRPHFCIGRHIDEVQVILELLKQDLYKRASHHSSRNKVLQMIQLVKCAPLYRPMRQLNDTAIFSSFRITRLDDAEIEDQVRKARVSVEKHDRIFEESKRVFRRLQEQYEARGKRKHTRLVRASSEKSEPLPVRVRYRHSGPLSVRVCYRHSKPVLVHKPKSQRQRITKTSAASPVDPVKRGSDFTAIK</sequence>
<organism evidence="2 3">
    <name type="scientific">Lophium mytilinum</name>
    <dbReference type="NCBI Taxonomy" id="390894"/>
    <lineage>
        <taxon>Eukaryota</taxon>
        <taxon>Fungi</taxon>
        <taxon>Dikarya</taxon>
        <taxon>Ascomycota</taxon>
        <taxon>Pezizomycotina</taxon>
        <taxon>Dothideomycetes</taxon>
        <taxon>Pleosporomycetidae</taxon>
        <taxon>Mytilinidiales</taxon>
        <taxon>Mytilinidiaceae</taxon>
        <taxon>Lophium</taxon>
    </lineage>
</organism>
<reference evidence="2" key="1">
    <citation type="journal article" date="2020" name="Stud. Mycol.">
        <title>101 Dothideomycetes genomes: a test case for predicting lifestyles and emergence of pathogens.</title>
        <authorList>
            <person name="Haridas S."/>
            <person name="Albert R."/>
            <person name="Binder M."/>
            <person name="Bloem J."/>
            <person name="Labutti K."/>
            <person name="Salamov A."/>
            <person name="Andreopoulos B."/>
            <person name="Baker S."/>
            <person name="Barry K."/>
            <person name="Bills G."/>
            <person name="Bluhm B."/>
            <person name="Cannon C."/>
            <person name="Castanera R."/>
            <person name="Culley D."/>
            <person name="Daum C."/>
            <person name="Ezra D."/>
            <person name="Gonzalez J."/>
            <person name="Henrissat B."/>
            <person name="Kuo A."/>
            <person name="Liang C."/>
            <person name="Lipzen A."/>
            <person name="Lutzoni F."/>
            <person name="Magnuson J."/>
            <person name="Mondo S."/>
            <person name="Nolan M."/>
            <person name="Ohm R."/>
            <person name="Pangilinan J."/>
            <person name="Park H.-J."/>
            <person name="Ramirez L."/>
            <person name="Alfaro M."/>
            <person name="Sun H."/>
            <person name="Tritt A."/>
            <person name="Yoshinaga Y."/>
            <person name="Zwiers L.-H."/>
            <person name="Turgeon B."/>
            <person name="Goodwin S."/>
            <person name="Spatafora J."/>
            <person name="Crous P."/>
            <person name="Grigoriev I."/>
        </authorList>
    </citation>
    <scope>NUCLEOTIDE SEQUENCE</scope>
    <source>
        <strain evidence="2">CBS 269.34</strain>
    </source>
</reference>
<dbReference type="AlphaFoldDB" id="A0A6A6QUV2"/>
<evidence type="ECO:0000256" key="1">
    <source>
        <dbReference type="SAM" id="MobiDB-lite"/>
    </source>
</evidence>
<accession>A0A6A6QUV2</accession>
<protein>
    <submittedName>
        <fullName evidence="2">Uncharacterized protein</fullName>
    </submittedName>
</protein>
<dbReference type="Proteomes" id="UP000799750">
    <property type="component" value="Unassembled WGS sequence"/>
</dbReference>
<dbReference type="EMBL" id="MU004189">
    <property type="protein sequence ID" value="KAF2495503.1"/>
    <property type="molecule type" value="Genomic_DNA"/>
</dbReference>